<dbReference type="SUPFAM" id="SSF47027">
    <property type="entry name" value="Acyl-CoA binding protein"/>
    <property type="match status" value="1"/>
</dbReference>
<gene>
    <name evidence="5" type="primary">LOC113869661</name>
</gene>
<dbReference type="AlphaFoldDB" id="A0A8B8LZV0"/>
<dbReference type="GeneID" id="113869661"/>
<keyword evidence="2" id="KW-0446">Lipid-binding</keyword>
<evidence type="ECO:0000256" key="2">
    <source>
        <dbReference type="ARBA" id="ARBA00023121"/>
    </source>
</evidence>
<dbReference type="Gene3D" id="1.20.80.10">
    <property type="match status" value="1"/>
</dbReference>
<dbReference type="InterPro" id="IPR035984">
    <property type="entry name" value="Acyl-CoA-binding_sf"/>
</dbReference>
<dbReference type="InterPro" id="IPR014352">
    <property type="entry name" value="FERM/acyl-CoA-bd_prot_sf"/>
</dbReference>
<feature type="domain" description="ACB" evidence="3">
    <location>
        <begin position="188"/>
        <end position="278"/>
    </location>
</feature>
<sequence>MELLWELALTIALSLLLPLVFLKLLSVTPNFEANEKVAVIGRDRDRDRDRGVKSDSQGWETEEVVRIVGEIDEFREKPILGKLMVPEIVDVSCGSPKIRNSGNTDENRVYNEIKLVDFVEDPVVKNESNQGINKINELEVEKVEEIEISQCERNYNEIDEFSRSEEVGENKAMVVDEDDWEGIESSELEQRFGAAVVFVGSKSNANLVANLCNDVKMKLHGYHRIATHGPCQEPQPMALNFSARAKWIARRQLGIMSPELAMEQYIALLSENIPNWMADYPYVSIWFYNTILFPFSINNKILRIFGSFLASFIHFLNRPMYTGRKPVLSLVPLSPPNLVDK</sequence>
<evidence type="ECO:0000259" key="3">
    <source>
        <dbReference type="PROSITE" id="PS51228"/>
    </source>
</evidence>
<evidence type="ECO:0000313" key="4">
    <source>
        <dbReference type="Proteomes" id="UP000694853"/>
    </source>
</evidence>
<name>A0A8B8LZV0_ABRPR</name>
<dbReference type="PANTHER" id="PTHR23310">
    <property type="entry name" value="ACYL-COA-BINDING PROTEIN, ACBP"/>
    <property type="match status" value="1"/>
</dbReference>
<dbReference type="Proteomes" id="UP000694853">
    <property type="component" value="Unplaced"/>
</dbReference>
<dbReference type="RefSeq" id="XP_027361906.1">
    <property type="nucleotide sequence ID" value="XM_027506105.1"/>
</dbReference>
<keyword evidence="4" id="KW-1185">Reference proteome</keyword>
<accession>A0A8B8LZV0</accession>
<dbReference type="InterPro" id="IPR000582">
    <property type="entry name" value="Acyl-CoA-binding_protein"/>
</dbReference>
<dbReference type="GO" id="GO:0006631">
    <property type="term" value="P:fatty acid metabolic process"/>
    <property type="evidence" value="ECO:0007669"/>
    <property type="project" value="TreeGrafter"/>
</dbReference>
<dbReference type="Pfam" id="PF00887">
    <property type="entry name" value="ACBP"/>
    <property type="match status" value="1"/>
</dbReference>
<dbReference type="OrthoDB" id="71307at2759"/>
<reference evidence="4" key="1">
    <citation type="journal article" date="2019" name="Toxins">
        <title>Detection of Abrin-Like and Prepropulchellin-Like Toxin Genes and Transcripts Using Whole Genome Sequencing and Full-Length Transcript Sequencing of Abrus precatorius.</title>
        <authorList>
            <person name="Hovde B.T."/>
            <person name="Daligault H.E."/>
            <person name="Hanschen E.R."/>
            <person name="Kunde Y.A."/>
            <person name="Johnson M.B."/>
            <person name="Starkenburg S.R."/>
            <person name="Johnson S.L."/>
        </authorList>
    </citation>
    <scope>NUCLEOTIDE SEQUENCE [LARGE SCALE GENOMIC DNA]</scope>
</reference>
<evidence type="ECO:0000256" key="1">
    <source>
        <dbReference type="ARBA" id="ARBA00005567"/>
    </source>
</evidence>
<dbReference type="PROSITE" id="PS51228">
    <property type="entry name" value="ACB_2"/>
    <property type="match status" value="1"/>
</dbReference>
<comment type="similarity">
    <text evidence="1">Belongs to the ACBP family.</text>
</comment>
<reference evidence="5" key="2">
    <citation type="submission" date="2025-08" db="UniProtKB">
        <authorList>
            <consortium name="RefSeq"/>
        </authorList>
    </citation>
    <scope>IDENTIFICATION</scope>
    <source>
        <tissue evidence="5">Young leaves</tissue>
    </source>
</reference>
<evidence type="ECO:0000313" key="5">
    <source>
        <dbReference type="RefSeq" id="XP_027361906.1"/>
    </source>
</evidence>
<dbReference type="PANTHER" id="PTHR23310:SF105">
    <property type="entry name" value="ACYL-COA-BINDING DOMAIN-CONTAINING PROTEIN 5"/>
    <property type="match status" value="1"/>
</dbReference>
<dbReference type="KEGG" id="aprc:113869661"/>
<organism evidence="4 5">
    <name type="scientific">Abrus precatorius</name>
    <name type="common">Indian licorice</name>
    <name type="synonym">Glycine abrus</name>
    <dbReference type="NCBI Taxonomy" id="3816"/>
    <lineage>
        <taxon>Eukaryota</taxon>
        <taxon>Viridiplantae</taxon>
        <taxon>Streptophyta</taxon>
        <taxon>Embryophyta</taxon>
        <taxon>Tracheophyta</taxon>
        <taxon>Spermatophyta</taxon>
        <taxon>Magnoliopsida</taxon>
        <taxon>eudicotyledons</taxon>
        <taxon>Gunneridae</taxon>
        <taxon>Pentapetalae</taxon>
        <taxon>rosids</taxon>
        <taxon>fabids</taxon>
        <taxon>Fabales</taxon>
        <taxon>Fabaceae</taxon>
        <taxon>Papilionoideae</taxon>
        <taxon>50 kb inversion clade</taxon>
        <taxon>NPAAA clade</taxon>
        <taxon>indigoferoid/millettioid clade</taxon>
        <taxon>Abreae</taxon>
        <taxon>Abrus</taxon>
    </lineage>
</organism>
<protein>
    <submittedName>
        <fullName evidence="5">Acyl-CoA-binding domain-containing protein 3-like isoform X1</fullName>
    </submittedName>
</protein>
<proteinExistence type="inferred from homology"/>
<dbReference type="GO" id="GO:0000062">
    <property type="term" value="F:fatty-acyl-CoA binding"/>
    <property type="evidence" value="ECO:0007669"/>
    <property type="project" value="InterPro"/>
</dbReference>